<gene>
    <name evidence="1" type="ORF">IPK02_18820</name>
</gene>
<evidence type="ECO:0000313" key="2">
    <source>
        <dbReference type="Proteomes" id="UP000706151"/>
    </source>
</evidence>
<evidence type="ECO:0000313" key="1">
    <source>
        <dbReference type="EMBL" id="MBK7955816.1"/>
    </source>
</evidence>
<proteinExistence type="predicted"/>
<protein>
    <submittedName>
        <fullName evidence="1">Uncharacterized protein</fullName>
    </submittedName>
</protein>
<dbReference type="Proteomes" id="UP000706151">
    <property type="component" value="Unassembled WGS sequence"/>
</dbReference>
<reference evidence="1 2" key="1">
    <citation type="submission" date="2020-10" db="EMBL/GenBank/DDBJ databases">
        <title>Connecting structure to function with the recovery of over 1000 high-quality activated sludge metagenome-assembled genomes encoding full-length rRNA genes using long-read sequencing.</title>
        <authorList>
            <person name="Singleton C.M."/>
            <person name="Petriglieri F."/>
            <person name="Kristensen J.M."/>
            <person name="Kirkegaard R.H."/>
            <person name="Michaelsen T.Y."/>
            <person name="Andersen M.H."/>
            <person name="Karst S.M."/>
            <person name="Dueholm M.S."/>
            <person name="Nielsen P.H."/>
            <person name="Albertsen M."/>
        </authorList>
    </citation>
    <scope>NUCLEOTIDE SEQUENCE [LARGE SCALE GENOMIC DNA]</scope>
    <source>
        <strain evidence="1">Fred_18-Q3-R57-64_BAT3C.720</strain>
    </source>
</reference>
<sequence length="53" mass="5663">MAIPDTPDDQSHDRSLPCRALSDALDLVGADNFQHGERVAIIEEISPASSTIS</sequence>
<organism evidence="1 2">
    <name type="scientific">Candidatus Accumulibacter affinis</name>
    <dbReference type="NCBI Taxonomy" id="2954384"/>
    <lineage>
        <taxon>Bacteria</taxon>
        <taxon>Pseudomonadati</taxon>
        <taxon>Pseudomonadota</taxon>
        <taxon>Betaproteobacteria</taxon>
        <taxon>Candidatus Accumulibacter</taxon>
    </lineage>
</organism>
<dbReference type="AlphaFoldDB" id="A0A935TC54"/>
<accession>A0A935TC54</accession>
<dbReference type="EMBL" id="JADJOT010000011">
    <property type="protein sequence ID" value="MBK7955816.1"/>
    <property type="molecule type" value="Genomic_DNA"/>
</dbReference>
<name>A0A935TC54_9PROT</name>
<comment type="caution">
    <text evidence="1">The sequence shown here is derived from an EMBL/GenBank/DDBJ whole genome shotgun (WGS) entry which is preliminary data.</text>
</comment>